<evidence type="ECO:0000256" key="4">
    <source>
        <dbReference type="ARBA" id="ARBA00017858"/>
    </source>
</evidence>
<dbReference type="PROSITE" id="PS00627">
    <property type="entry name" value="GHMP_KINASES_ATP"/>
    <property type="match status" value="1"/>
</dbReference>
<comment type="caution">
    <text evidence="14">The sequence shown here is derived from an EMBL/GenBank/DDBJ whole genome shotgun (WGS) entry which is preliminary data.</text>
</comment>
<feature type="domain" description="GHMP kinase N-terminal" evidence="12">
    <location>
        <begin position="61"/>
        <end position="141"/>
    </location>
</feature>
<dbReference type="Pfam" id="PF00288">
    <property type="entry name" value="GHMP_kinases_N"/>
    <property type="match status" value="1"/>
</dbReference>
<evidence type="ECO:0000256" key="7">
    <source>
        <dbReference type="ARBA" id="ARBA00022697"/>
    </source>
</evidence>
<dbReference type="GO" id="GO:0005524">
    <property type="term" value="F:ATP binding"/>
    <property type="evidence" value="ECO:0007669"/>
    <property type="project" value="UniProtKB-UniRule"/>
</dbReference>
<dbReference type="AlphaFoldDB" id="A0A8G2FW71"/>
<evidence type="ECO:0000256" key="6">
    <source>
        <dbReference type="ARBA" id="ARBA00022679"/>
    </source>
</evidence>
<comment type="pathway">
    <text evidence="1 11">Amino-acid biosynthesis; L-threonine biosynthesis; L-threonine from L-aspartate: step 4/5.</text>
</comment>
<dbReference type="Pfam" id="PF08544">
    <property type="entry name" value="GHMP_kinases_C"/>
    <property type="match status" value="1"/>
</dbReference>
<evidence type="ECO:0000256" key="5">
    <source>
        <dbReference type="ARBA" id="ARBA00022605"/>
    </source>
</evidence>
<evidence type="ECO:0000313" key="15">
    <source>
        <dbReference type="Proteomes" id="UP000192315"/>
    </source>
</evidence>
<keyword evidence="7 11" id="KW-0791">Threonine biosynthesis</keyword>
<protein>
    <recommendedName>
        <fullName evidence="4 11">Homoserine kinase</fullName>
        <shortName evidence="11">HK</shortName>
        <shortName evidence="11">HSK</shortName>
        <ecNumber evidence="3 11">2.7.1.39</ecNumber>
    </recommendedName>
</protein>
<dbReference type="PANTHER" id="PTHR20861">
    <property type="entry name" value="HOMOSERINE/4-DIPHOSPHOCYTIDYL-2-C-METHYL-D-ERYTHRITOL KINASE"/>
    <property type="match status" value="1"/>
</dbReference>
<dbReference type="SUPFAM" id="SSF55060">
    <property type="entry name" value="GHMP Kinase, C-terminal domain"/>
    <property type="match status" value="1"/>
</dbReference>
<keyword evidence="15" id="KW-1185">Reference proteome</keyword>
<dbReference type="Gene3D" id="3.30.70.890">
    <property type="entry name" value="GHMP kinase, C-terminal domain"/>
    <property type="match status" value="1"/>
</dbReference>
<evidence type="ECO:0000313" key="14">
    <source>
        <dbReference type="EMBL" id="SMD30632.1"/>
    </source>
</evidence>
<gene>
    <name evidence="11" type="primary">thrB</name>
    <name evidence="14" type="ORF">SAMN02745355_0522</name>
</gene>
<dbReference type="GO" id="GO:0009088">
    <property type="term" value="P:threonine biosynthetic process"/>
    <property type="evidence" value="ECO:0007669"/>
    <property type="project" value="UniProtKB-UniRule"/>
</dbReference>
<evidence type="ECO:0000256" key="3">
    <source>
        <dbReference type="ARBA" id="ARBA00012078"/>
    </source>
</evidence>
<dbReference type="GO" id="GO:0004413">
    <property type="term" value="F:homoserine kinase activity"/>
    <property type="evidence" value="ECO:0007669"/>
    <property type="project" value="UniProtKB-UniRule"/>
</dbReference>
<evidence type="ECO:0000259" key="12">
    <source>
        <dbReference type="Pfam" id="PF00288"/>
    </source>
</evidence>
<evidence type="ECO:0000259" key="13">
    <source>
        <dbReference type="Pfam" id="PF08544"/>
    </source>
</evidence>
<keyword evidence="8 11" id="KW-0547">Nucleotide-binding</keyword>
<dbReference type="HAMAP" id="MF_00384">
    <property type="entry name" value="Homoser_kinase"/>
    <property type="match status" value="1"/>
</dbReference>
<dbReference type="PIRSF" id="PIRSF000676">
    <property type="entry name" value="Homoser_kin"/>
    <property type="match status" value="1"/>
</dbReference>
<accession>A0A8G2FW71</accession>
<proteinExistence type="inferred from homology"/>
<feature type="binding site" evidence="11">
    <location>
        <begin position="82"/>
        <end position="92"/>
    </location>
    <ligand>
        <name>ATP</name>
        <dbReference type="ChEBI" id="CHEBI:30616"/>
    </ligand>
</feature>
<reference evidence="14 15" key="1">
    <citation type="submission" date="2017-04" db="EMBL/GenBank/DDBJ databases">
        <authorList>
            <person name="Varghese N."/>
            <person name="Submissions S."/>
        </authorList>
    </citation>
    <scope>NUCLEOTIDE SEQUENCE [LARGE SCALE GENOMIC DNA]</scope>
    <source>
        <strain evidence="14 15">DSM 9789</strain>
    </source>
</reference>
<keyword evidence="10 11" id="KW-0067">ATP-binding</keyword>
<dbReference type="PRINTS" id="PR00958">
    <property type="entry name" value="HOMSERKINASE"/>
</dbReference>
<dbReference type="EC" id="2.7.1.39" evidence="3 11"/>
<keyword evidence="11" id="KW-0963">Cytoplasm</keyword>
<evidence type="ECO:0000256" key="11">
    <source>
        <dbReference type="HAMAP-Rule" id="MF_00384"/>
    </source>
</evidence>
<keyword evidence="5 11" id="KW-0028">Amino-acid biosynthesis</keyword>
<dbReference type="PANTHER" id="PTHR20861:SF1">
    <property type="entry name" value="HOMOSERINE KINASE"/>
    <property type="match status" value="1"/>
</dbReference>
<dbReference type="NCBIfam" id="TIGR00191">
    <property type="entry name" value="thrB"/>
    <property type="match status" value="1"/>
</dbReference>
<dbReference type="Gene3D" id="3.30.230.10">
    <property type="match status" value="1"/>
</dbReference>
<dbReference type="InterPro" id="IPR013750">
    <property type="entry name" value="GHMP_kinase_C_dom"/>
</dbReference>
<dbReference type="SUPFAM" id="SSF54211">
    <property type="entry name" value="Ribosomal protein S5 domain 2-like"/>
    <property type="match status" value="1"/>
</dbReference>
<feature type="domain" description="GHMP kinase C-terminal" evidence="13">
    <location>
        <begin position="204"/>
        <end position="279"/>
    </location>
</feature>
<comment type="function">
    <text evidence="11">Catalyzes the ATP-dependent phosphorylation of L-homoserine to L-homoserine phosphate.</text>
</comment>
<dbReference type="NCBIfam" id="NF002288">
    <property type="entry name" value="PRK01212.1-4"/>
    <property type="match status" value="1"/>
</dbReference>
<dbReference type="EMBL" id="FWYE01000001">
    <property type="protein sequence ID" value="SMD30632.1"/>
    <property type="molecule type" value="Genomic_DNA"/>
</dbReference>
<comment type="catalytic activity">
    <reaction evidence="11">
        <text>L-homoserine + ATP = O-phospho-L-homoserine + ADP + H(+)</text>
        <dbReference type="Rhea" id="RHEA:13985"/>
        <dbReference type="ChEBI" id="CHEBI:15378"/>
        <dbReference type="ChEBI" id="CHEBI:30616"/>
        <dbReference type="ChEBI" id="CHEBI:57476"/>
        <dbReference type="ChEBI" id="CHEBI:57590"/>
        <dbReference type="ChEBI" id="CHEBI:456216"/>
        <dbReference type="EC" id="2.7.1.39"/>
    </reaction>
</comment>
<dbReference type="InterPro" id="IPR006203">
    <property type="entry name" value="GHMP_knse_ATP-bd_CS"/>
</dbReference>
<keyword evidence="9 11" id="KW-0418">Kinase</keyword>
<comment type="similarity">
    <text evidence="2 11">Belongs to the GHMP kinase family. Homoserine kinase subfamily.</text>
</comment>
<evidence type="ECO:0000256" key="1">
    <source>
        <dbReference type="ARBA" id="ARBA00005015"/>
    </source>
</evidence>
<comment type="subcellular location">
    <subcellularLocation>
        <location evidence="11">Cytoplasm</location>
    </subcellularLocation>
</comment>
<sequence>MIAISYSSSANLGPGYDILSMGHDAFYDEVEVLEDHSNEIKISGDGIPLDYKKNTAGLSASMILNDYGIKTGIKINIKKGIPAGLGLGSSGASAAAAVRAINKLFNLGMSHDEMVHYSMHGEIAACGSAHPDNVSSGIYGGITLVQSKNPVKIKKLKINLNFSILLVIPEFFMENKTMYARSLVPSKITMDEHIESTQRLSSLISGLITGDRDLVSYGMNDNIVERARIRMFPYYYDLKRRVIENNAISACISGAGPTVLILYDDKSDYNGILRSVDDVMRSYNIKYILKKSRIMEAYND</sequence>
<evidence type="ECO:0000256" key="8">
    <source>
        <dbReference type="ARBA" id="ARBA00022741"/>
    </source>
</evidence>
<evidence type="ECO:0000256" key="10">
    <source>
        <dbReference type="ARBA" id="ARBA00022840"/>
    </source>
</evidence>
<dbReference type="InterPro" id="IPR020568">
    <property type="entry name" value="Ribosomal_Su5_D2-typ_SF"/>
</dbReference>
<dbReference type="InterPro" id="IPR036554">
    <property type="entry name" value="GHMP_kinase_C_sf"/>
</dbReference>
<evidence type="ECO:0000256" key="2">
    <source>
        <dbReference type="ARBA" id="ARBA00007370"/>
    </source>
</evidence>
<dbReference type="InterPro" id="IPR014721">
    <property type="entry name" value="Ribsml_uS5_D2-typ_fold_subgr"/>
</dbReference>
<dbReference type="InterPro" id="IPR006204">
    <property type="entry name" value="GHMP_kinase_N_dom"/>
</dbReference>
<dbReference type="UniPathway" id="UPA00050">
    <property type="reaction ID" value="UER00064"/>
</dbReference>
<dbReference type="RefSeq" id="WP_084272545.1">
    <property type="nucleotide sequence ID" value="NZ_FWYE01000001.1"/>
</dbReference>
<dbReference type="InterPro" id="IPR000870">
    <property type="entry name" value="Homoserine_kinase"/>
</dbReference>
<evidence type="ECO:0000256" key="9">
    <source>
        <dbReference type="ARBA" id="ARBA00022777"/>
    </source>
</evidence>
<dbReference type="GO" id="GO:0005737">
    <property type="term" value="C:cytoplasm"/>
    <property type="evidence" value="ECO:0007669"/>
    <property type="project" value="UniProtKB-SubCell"/>
</dbReference>
<name>A0A8G2FW71_PICTO</name>
<dbReference type="Proteomes" id="UP000192315">
    <property type="component" value="Unassembled WGS sequence"/>
</dbReference>
<organism evidence="14 15">
    <name type="scientific">Picrophilus torridus (strain ATCC 700027 / DSM 9790 / JCM 10055 / NBRC 100828 / KAW 2/3)</name>
    <dbReference type="NCBI Taxonomy" id="1122961"/>
    <lineage>
        <taxon>Archaea</taxon>
        <taxon>Methanobacteriati</taxon>
        <taxon>Thermoplasmatota</taxon>
        <taxon>Thermoplasmata</taxon>
        <taxon>Thermoplasmatales</taxon>
        <taxon>Picrophilaceae</taxon>
        <taxon>Picrophilus</taxon>
    </lineage>
</organism>
<keyword evidence="6 11" id="KW-0808">Transferase</keyword>